<gene>
    <name evidence="2" type="ORF">PS928_05966</name>
</gene>
<dbReference type="AlphaFoldDB" id="A0A5E7HIN0"/>
<evidence type="ECO:0000313" key="3">
    <source>
        <dbReference type="Proteomes" id="UP000381378"/>
    </source>
</evidence>
<dbReference type="EMBL" id="CABVJF010000033">
    <property type="protein sequence ID" value="VVQ25247.1"/>
    <property type="molecule type" value="Genomic_DNA"/>
</dbReference>
<feature type="domain" description="DUF7716" evidence="1">
    <location>
        <begin position="14"/>
        <end position="113"/>
    </location>
</feature>
<sequence>MSKINTKESTTIASVIEAVQSGSVNIDDLCVYAEEDVDDISLELICYLDEYPTVSGDIEVFSDFVVSNNLELVYYGQQFKDVVINVLSQKKSASLEEVLSALNYYLENDDFLEVN</sequence>
<dbReference type="RefSeq" id="WP_224791003.1">
    <property type="nucleotide sequence ID" value="NZ_CABVJF010000033.1"/>
</dbReference>
<dbReference type="Proteomes" id="UP000381378">
    <property type="component" value="Unassembled WGS sequence"/>
</dbReference>
<dbReference type="Pfam" id="PF24832">
    <property type="entry name" value="DUF7716"/>
    <property type="match status" value="1"/>
</dbReference>
<organism evidence="2 3">
    <name type="scientific">Pseudomonas fluorescens</name>
    <dbReference type="NCBI Taxonomy" id="294"/>
    <lineage>
        <taxon>Bacteria</taxon>
        <taxon>Pseudomonadati</taxon>
        <taxon>Pseudomonadota</taxon>
        <taxon>Gammaproteobacteria</taxon>
        <taxon>Pseudomonadales</taxon>
        <taxon>Pseudomonadaceae</taxon>
        <taxon>Pseudomonas</taxon>
    </lineage>
</organism>
<evidence type="ECO:0000313" key="2">
    <source>
        <dbReference type="EMBL" id="VVQ25247.1"/>
    </source>
</evidence>
<proteinExistence type="predicted"/>
<accession>A0A5E7HIN0</accession>
<name>A0A5E7HIN0_PSEFL</name>
<protein>
    <recommendedName>
        <fullName evidence="1">DUF7716 domain-containing protein</fullName>
    </recommendedName>
</protein>
<evidence type="ECO:0000259" key="1">
    <source>
        <dbReference type="Pfam" id="PF24832"/>
    </source>
</evidence>
<reference evidence="2 3" key="1">
    <citation type="submission" date="2019-09" db="EMBL/GenBank/DDBJ databases">
        <authorList>
            <person name="Chandra G."/>
            <person name="Truman W A."/>
        </authorList>
    </citation>
    <scope>NUCLEOTIDE SEQUENCE [LARGE SCALE GENOMIC DNA]</scope>
    <source>
        <strain evidence="2">PS928</strain>
    </source>
</reference>
<dbReference type="InterPro" id="IPR056133">
    <property type="entry name" value="DUF7716"/>
</dbReference>